<reference evidence="6 7" key="1">
    <citation type="submission" date="2024-09" db="EMBL/GenBank/DDBJ databases">
        <authorList>
            <person name="Sun Q."/>
            <person name="Mori K."/>
        </authorList>
    </citation>
    <scope>NUCLEOTIDE SEQUENCE [LARGE SCALE GENOMIC DNA]</scope>
    <source>
        <strain evidence="6 7">TISTR 2452</strain>
    </source>
</reference>
<evidence type="ECO:0000313" key="7">
    <source>
        <dbReference type="Proteomes" id="UP001589747"/>
    </source>
</evidence>
<evidence type="ECO:0000256" key="4">
    <source>
        <dbReference type="SAM" id="MobiDB-lite"/>
    </source>
</evidence>
<dbReference type="PANTHER" id="PTHR33164:SF43">
    <property type="entry name" value="HTH-TYPE TRANSCRIPTIONAL REPRESSOR YETL"/>
    <property type="match status" value="1"/>
</dbReference>
<dbReference type="InterPro" id="IPR023187">
    <property type="entry name" value="Tscrpt_reg_MarR-type_CS"/>
</dbReference>
<dbReference type="InterPro" id="IPR036390">
    <property type="entry name" value="WH_DNA-bd_sf"/>
</dbReference>
<dbReference type="PRINTS" id="PR00598">
    <property type="entry name" value="HTHMARR"/>
</dbReference>
<dbReference type="InterPro" id="IPR000835">
    <property type="entry name" value="HTH_MarR-typ"/>
</dbReference>
<dbReference type="Gene3D" id="1.10.10.10">
    <property type="entry name" value="Winged helix-like DNA-binding domain superfamily/Winged helix DNA-binding domain"/>
    <property type="match status" value="1"/>
</dbReference>
<accession>A0ABV5KW47</accession>
<keyword evidence="2" id="KW-0238">DNA-binding</keyword>
<evidence type="ECO:0000313" key="6">
    <source>
        <dbReference type="EMBL" id="MFB9329459.1"/>
    </source>
</evidence>
<evidence type="ECO:0000256" key="3">
    <source>
        <dbReference type="ARBA" id="ARBA00023163"/>
    </source>
</evidence>
<proteinExistence type="predicted"/>
<gene>
    <name evidence="6" type="ORF">ACFFSY_26270</name>
</gene>
<dbReference type="SMART" id="SM00347">
    <property type="entry name" value="HTH_MARR"/>
    <property type="match status" value="1"/>
</dbReference>
<dbReference type="PANTHER" id="PTHR33164">
    <property type="entry name" value="TRANSCRIPTIONAL REGULATOR, MARR FAMILY"/>
    <property type="match status" value="1"/>
</dbReference>
<keyword evidence="1" id="KW-0805">Transcription regulation</keyword>
<evidence type="ECO:0000256" key="2">
    <source>
        <dbReference type="ARBA" id="ARBA00023125"/>
    </source>
</evidence>
<comment type="caution">
    <text evidence="6">The sequence shown here is derived from an EMBL/GenBank/DDBJ whole genome shotgun (WGS) entry which is preliminary data.</text>
</comment>
<dbReference type="PROSITE" id="PS01117">
    <property type="entry name" value="HTH_MARR_1"/>
    <property type="match status" value="1"/>
</dbReference>
<dbReference type="SUPFAM" id="SSF46785">
    <property type="entry name" value="Winged helix' DNA-binding domain"/>
    <property type="match status" value="1"/>
</dbReference>
<feature type="compositionally biased region" description="Basic and acidic residues" evidence="4">
    <location>
        <begin position="159"/>
        <end position="170"/>
    </location>
</feature>
<organism evidence="6 7">
    <name type="scientific">Paenibacillus aurantiacus</name>
    <dbReference type="NCBI Taxonomy" id="1936118"/>
    <lineage>
        <taxon>Bacteria</taxon>
        <taxon>Bacillati</taxon>
        <taxon>Bacillota</taxon>
        <taxon>Bacilli</taxon>
        <taxon>Bacillales</taxon>
        <taxon>Paenibacillaceae</taxon>
        <taxon>Paenibacillus</taxon>
    </lineage>
</organism>
<name>A0ABV5KW47_9BACL</name>
<dbReference type="EMBL" id="JBHMDO010000042">
    <property type="protein sequence ID" value="MFB9329459.1"/>
    <property type="molecule type" value="Genomic_DNA"/>
</dbReference>
<keyword evidence="7" id="KW-1185">Reference proteome</keyword>
<feature type="domain" description="HTH marR-type" evidence="5">
    <location>
        <begin position="3"/>
        <end position="142"/>
    </location>
</feature>
<dbReference type="Proteomes" id="UP001589747">
    <property type="component" value="Unassembled WGS sequence"/>
</dbReference>
<sequence>MRDDKPLTLLHQTYAALLASAHGLQARGDRYVDALTSRQLMALLVIDNIGDGQATINAVARALNTTKQSMRQLIAKLEAGGLVRLLPAAHDRRAVNLVITERGRALMEANGDNSARFLHDAFEALSREETERLLELLTMLRPGDTEGDGQARSSLNAATDRRSDHDPAAV</sequence>
<protein>
    <submittedName>
        <fullName evidence="6">MarR family winged helix-turn-helix transcriptional regulator</fullName>
    </submittedName>
</protein>
<dbReference type="PROSITE" id="PS50995">
    <property type="entry name" value="HTH_MARR_2"/>
    <property type="match status" value="1"/>
</dbReference>
<evidence type="ECO:0000256" key="1">
    <source>
        <dbReference type="ARBA" id="ARBA00023015"/>
    </source>
</evidence>
<dbReference type="RefSeq" id="WP_377499747.1">
    <property type="nucleotide sequence ID" value="NZ_JBHMDO010000042.1"/>
</dbReference>
<dbReference type="Pfam" id="PF12802">
    <property type="entry name" value="MarR_2"/>
    <property type="match status" value="1"/>
</dbReference>
<keyword evidence="3" id="KW-0804">Transcription</keyword>
<evidence type="ECO:0000259" key="5">
    <source>
        <dbReference type="PROSITE" id="PS50995"/>
    </source>
</evidence>
<dbReference type="InterPro" id="IPR039422">
    <property type="entry name" value="MarR/SlyA-like"/>
</dbReference>
<dbReference type="InterPro" id="IPR036388">
    <property type="entry name" value="WH-like_DNA-bd_sf"/>
</dbReference>
<feature type="region of interest" description="Disordered" evidence="4">
    <location>
        <begin position="141"/>
        <end position="170"/>
    </location>
</feature>